<proteinExistence type="predicted"/>
<gene>
    <name evidence="1" type="ORF">LLUC06_1495</name>
</gene>
<sequence>MENRELYFEDLFNILKNIMGTEFNLPTFGSATRYKMIAPDNQENFEMIINRKGHIRKDNLTYIMFSKKNWANDQIGCFW</sequence>
<evidence type="ECO:0000313" key="2">
    <source>
        <dbReference type="Proteomes" id="UP000192095"/>
    </source>
</evidence>
<protein>
    <submittedName>
        <fullName evidence="1">Uncharacterized protein</fullName>
    </submittedName>
</protein>
<dbReference type="AlphaFoldDB" id="A0A1V0P2Z4"/>
<reference evidence="1 2" key="1">
    <citation type="journal article" date="2017" name="BMC Genomics">
        <title>Comparative and functional genomics of the Lactococcus lactis taxon; insights into evolution and niche adaptation.</title>
        <authorList>
            <person name="Kelleher P."/>
            <person name="Bottacini F."/>
            <person name="Mahony J."/>
            <person name="Kilcawley K.N."/>
            <person name="van Sinderen D."/>
        </authorList>
    </citation>
    <scope>NUCLEOTIDE SEQUENCE [LARGE SCALE GENOMIC DNA]</scope>
    <source>
        <strain evidence="1 2">UC06</strain>
    </source>
</reference>
<organism evidence="1 2">
    <name type="scientific">Lactococcus lactis subsp. lactis</name>
    <name type="common">Streptococcus lactis</name>
    <dbReference type="NCBI Taxonomy" id="1360"/>
    <lineage>
        <taxon>Bacteria</taxon>
        <taxon>Bacillati</taxon>
        <taxon>Bacillota</taxon>
        <taxon>Bacilli</taxon>
        <taxon>Lactobacillales</taxon>
        <taxon>Streptococcaceae</taxon>
        <taxon>Lactococcus</taxon>
    </lineage>
</organism>
<dbReference type="EMBL" id="CP015902">
    <property type="protein sequence ID" value="ARE21040.1"/>
    <property type="molecule type" value="Genomic_DNA"/>
</dbReference>
<dbReference type="RefSeq" id="WP_058220988.1">
    <property type="nucleotide sequence ID" value="NZ_CAKMAO010000001.1"/>
</dbReference>
<accession>A0A1V0P2Z4</accession>
<evidence type="ECO:0000313" key="1">
    <source>
        <dbReference type="EMBL" id="ARE21040.1"/>
    </source>
</evidence>
<dbReference type="Proteomes" id="UP000192095">
    <property type="component" value="Chromosome"/>
</dbReference>
<name>A0A1V0P2Z4_LACLL</name>